<dbReference type="SUPFAM" id="SSF82649">
    <property type="entry name" value="SufE/NifU"/>
    <property type="match status" value="1"/>
</dbReference>
<dbReference type="GO" id="GO:0009249">
    <property type="term" value="P:protein lipoylation"/>
    <property type="evidence" value="ECO:0007669"/>
    <property type="project" value="InterPro"/>
</dbReference>
<dbReference type="AlphaFoldDB" id="B0VIR1"/>
<keyword evidence="10" id="KW-1185">Reference proteome</keyword>
<evidence type="ECO:0000256" key="7">
    <source>
        <dbReference type="ARBA" id="ARBA00048037"/>
    </source>
</evidence>
<feature type="domain" description="BPL/LPL catalytic" evidence="8">
    <location>
        <begin position="27"/>
        <end position="206"/>
    </location>
</feature>
<evidence type="ECO:0000256" key="3">
    <source>
        <dbReference type="ARBA" id="ARBA00012367"/>
    </source>
</evidence>
<gene>
    <name evidence="9" type="primary">lplA</name>
    <name evidence="9" type="ordered locus">CLOAM0056</name>
</gene>
<dbReference type="HOGENOM" id="CLU_022986_0_2_0"/>
<comment type="pathway">
    <text evidence="1">Protein modification; protein lipoylation via exogenous pathway; protein N(6)-(lipoyl)lysine from lipoate: step 2/2.</text>
</comment>
<dbReference type="eggNOG" id="COG0095">
    <property type="taxonomic scope" value="Bacteria"/>
</dbReference>
<protein>
    <recommendedName>
        <fullName evidence="3">lipoate--protein ligase</fullName>
        <ecNumber evidence="3">6.3.1.20</ecNumber>
    </recommendedName>
</protein>
<dbReference type="EMBL" id="CU466930">
    <property type="protein sequence ID" value="CAO79971.1"/>
    <property type="molecule type" value="Genomic_DNA"/>
</dbReference>
<dbReference type="EC" id="6.3.1.20" evidence="3"/>
<comment type="catalytic activity">
    <reaction evidence="7">
        <text>L-lysyl-[lipoyl-carrier protein] + (R)-lipoate + ATP = N(6)-[(R)-lipoyl]-L-lysyl-[lipoyl-carrier protein] + AMP + diphosphate + H(+)</text>
        <dbReference type="Rhea" id="RHEA:49288"/>
        <dbReference type="Rhea" id="RHEA-COMP:10500"/>
        <dbReference type="Rhea" id="RHEA-COMP:10502"/>
        <dbReference type="ChEBI" id="CHEBI:15378"/>
        <dbReference type="ChEBI" id="CHEBI:29969"/>
        <dbReference type="ChEBI" id="CHEBI:30616"/>
        <dbReference type="ChEBI" id="CHEBI:33019"/>
        <dbReference type="ChEBI" id="CHEBI:83088"/>
        <dbReference type="ChEBI" id="CHEBI:83099"/>
        <dbReference type="ChEBI" id="CHEBI:456215"/>
        <dbReference type="EC" id="6.3.1.20"/>
    </reaction>
</comment>
<evidence type="ECO:0000256" key="2">
    <source>
        <dbReference type="ARBA" id="ARBA00005124"/>
    </source>
</evidence>
<dbReference type="KEGG" id="caci:CLOAM0056"/>
<dbReference type="InterPro" id="IPR019491">
    <property type="entry name" value="Lipoate_protein_ligase_C"/>
</dbReference>
<dbReference type="GO" id="GO:0005524">
    <property type="term" value="F:ATP binding"/>
    <property type="evidence" value="ECO:0007669"/>
    <property type="project" value="UniProtKB-KW"/>
</dbReference>
<dbReference type="InterPro" id="IPR004562">
    <property type="entry name" value="LipoylTrfase_LipoateP_Ligase"/>
</dbReference>
<dbReference type="CDD" id="cd16443">
    <property type="entry name" value="LplA"/>
    <property type="match status" value="1"/>
</dbReference>
<evidence type="ECO:0000259" key="8">
    <source>
        <dbReference type="PROSITE" id="PS51733"/>
    </source>
</evidence>
<reference evidence="9 10" key="1">
    <citation type="journal article" date="2008" name="J. Bacteriol.">
        <title>'Candidatus Cloacamonas acidaminovorans': genome sequence reconstruction provides a first glimpse of a new bacterial division.</title>
        <authorList>
            <person name="Pelletier E."/>
            <person name="Kreimeyer A."/>
            <person name="Bocs S."/>
            <person name="Rouy Z."/>
            <person name="Gyapay G."/>
            <person name="Chouari R."/>
            <person name="Riviere D."/>
            <person name="Ganesan A."/>
            <person name="Daegelen P."/>
            <person name="Sghir A."/>
            <person name="Cohen G.N."/>
            <person name="Medigue C."/>
            <person name="Weissenbach J."/>
            <person name="Le Paslier D."/>
        </authorList>
    </citation>
    <scope>NUCLEOTIDE SEQUENCE [LARGE SCALE GENOMIC DNA]</scope>
    <source>
        <strain evidence="10">Evry</strain>
    </source>
</reference>
<organism evidence="9 10">
    <name type="scientific">Cloacimonas acidaminovorans (strain Evry)</name>
    <dbReference type="NCBI Taxonomy" id="459349"/>
    <lineage>
        <taxon>Bacteria</taxon>
        <taxon>Pseudomonadati</taxon>
        <taxon>Candidatus Cloacimonadota</taxon>
        <taxon>Candidatus Cloacimonadia</taxon>
        <taxon>Candidatus Cloacimonadales</taxon>
        <taxon>Candidatus Cloacimonadaceae</taxon>
        <taxon>Candidatus Cloacimonas</taxon>
    </lineage>
</organism>
<keyword evidence="4 9" id="KW-0436">Ligase</keyword>
<keyword evidence="5" id="KW-0547">Nucleotide-binding</keyword>
<evidence type="ECO:0000313" key="9">
    <source>
        <dbReference type="EMBL" id="CAO79971.1"/>
    </source>
</evidence>
<dbReference type="GO" id="GO:0016979">
    <property type="term" value="F:lipoate-protein ligase activity"/>
    <property type="evidence" value="ECO:0007669"/>
    <property type="project" value="UniProtKB-EC"/>
</dbReference>
<dbReference type="PANTHER" id="PTHR12561">
    <property type="entry name" value="LIPOATE-PROTEIN LIGASE"/>
    <property type="match status" value="1"/>
</dbReference>
<evidence type="ECO:0000256" key="4">
    <source>
        <dbReference type="ARBA" id="ARBA00022598"/>
    </source>
</evidence>
<comment type="pathway">
    <text evidence="2">Protein modification; protein lipoylation via exogenous pathway; protein N(6)-(lipoyl)lysine from lipoate: step 1/2.</text>
</comment>
<evidence type="ECO:0000256" key="6">
    <source>
        <dbReference type="ARBA" id="ARBA00022840"/>
    </source>
</evidence>
<dbReference type="Pfam" id="PF10437">
    <property type="entry name" value="Lip_prot_lig_C"/>
    <property type="match status" value="1"/>
</dbReference>
<dbReference type="Pfam" id="PF21948">
    <property type="entry name" value="LplA-B_cat"/>
    <property type="match status" value="1"/>
</dbReference>
<proteinExistence type="predicted"/>
<dbReference type="InterPro" id="IPR004143">
    <property type="entry name" value="BPL_LPL_catalytic"/>
</dbReference>
<sequence length="329" mass="37788">MMNMLSIFSPSNYAPFNIACEEYILKNFPEDVFLLYINNPSIIVGKHQNTLAEINYEWVREHNIPVVRRLTGGGSVFHDPGNLNYSFLMNESEDFNRNFERYTKPILAVLQELGIPAILEGRNDLTINGCKFSGNAKTNAFGKTLQHGTILFSSNISDLTAALNPREEKFNDKAVKSVQARVTNVSDHLPYPLSLQDFVTLVRAKVRTMYPDIQDYTFSLRDKEEIQALMNSKYDTWEWNFGKSPRYNLCHSLKTKVGIIEFYLLVNKGIIEEVNIYGDFFTNREISELENALCGIEHKPETVAKVLKDMEYKSFFGEVKLEEIVKAMF</sequence>
<dbReference type="SUPFAM" id="SSF55681">
    <property type="entry name" value="Class II aaRS and biotin synthetases"/>
    <property type="match status" value="1"/>
</dbReference>
<keyword evidence="6" id="KW-0067">ATP-binding</keyword>
<name>B0VIR1_CLOAI</name>
<dbReference type="Gene3D" id="3.30.930.10">
    <property type="entry name" value="Bira Bifunctional Protein, Domain 2"/>
    <property type="match status" value="1"/>
</dbReference>
<dbReference type="PROSITE" id="PS51733">
    <property type="entry name" value="BPL_LPL_CATALYTIC"/>
    <property type="match status" value="1"/>
</dbReference>
<evidence type="ECO:0000256" key="5">
    <source>
        <dbReference type="ARBA" id="ARBA00022741"/>
    </source>
</evidence>
<dbReference type="InterPro" id="IPR045864">
    <property type="entry name" value="aa-tRNA-synth_II/BPL/LPL"/>
</dbReference>
<accession>B0VIR1</accession>
<dbReference type="UniPathway" id="UPA00537">
    <property type="reaction ID" value="UER00594"/>
</dbReference>
<dbReference type="GO" id="GO:0017118">
    <property type="term" value="F:lipoyltransferase activity"/>
    <property type="evidence" value="ECO:0007669"/>
    <property type="project" value="TreeGrafter"/>
</dbReference>
<dbReference type="Gene3D" id="3.30.390.50">
    <property type="entry name" value="CO dehydrogenase flavoprotein, C-terminal domain"/>
    <property type="match status" value="1"/>
</dbReference>
<dbReference type="STRING" id="459349.CLOAM0056"/>
<dbReference type="NCBIfam" id="TIGR00545">
    <property type="entry name" value="lipoyltrans"/>
    <property type="match status" value="1"/>
</dbReference>
<dbReference type="Proteomes" id="UP000002019">
    <property type="component" value="Chromosome"/>
</dbReference>
<evidence type="ECO:0000256" key="1">
    <source>
        <dbReference type="ARBA" id="ARBA00005085"/>
    </source>
</evidence>
<dbReference type="GO" id="GO:0005737">
    <property type="term" value="C:cytoplasm"/>
    <property type="evidence" value="ECO:0007669"/>
    <property type="project" value="TreeGrafter"/>
</dbReference>
<evidence type="ECO:0000313" key="10">
    <source>
        <dbReference type="Proteomes" id="UP000002019"/>
    </source>
</evidence>
<dbReference type="PANTHER" id="PTHR12561:SF3">
    <property type="entry name" value="LIPOYLTRANSFERASE 1, MITOCHONDRIAL"/>
    <property type="match status" value="1"/>
</dbReference>